<feature type="binding site" evidence="10">
    <location>
        <position position="20"/>
    </location>
    <ligand>
        <name>Mn(2+)</name>
        <dbReference type="ChEBI" id="CHEBI:29035"/>
    </ligand>
</feature>
<dbReference type="SUPFAM" id="SSF55811">
    <property type="entry name" value="Nudix"/>
    <property type="match status" value="1"/>
</dbReference>
<dbReference type="PIRSF" id="PIRSF018427">
    <property type="entry name" value="Isopntndiph_ism"/>
    <property type="match status" value="1"/>
</dbReference>
<evidence type="ECO:0000259" key="13">
    <source>
        <dbReference type="PROSITE" id="PS51462"/>
    </source>
</evidence>
<feature type="region of interest" description="Disordered" evidence="12">
    <location>
        <begin position="1"/>
        <end position="20"/>
    </location>
</feature>
<comment type="caution">
    <text evidence="14">The sequence shown here is derived from an EMBL/GenBank/DDBJ whole genome shotgun (WGS) entry which is preliminary data.</text>
</comment>
<evidence type="ECO:0000313" key="15">
    <source>
        <dbReference type="Proteomes" id="UP001139502"/>
    </source>
</evidence>
<dbReference type="EC" id="5.3.3.2" evidence="3 10"/>
<dbReference type="PROSITE" id="PS51462">
    <property type="entry name" value="NUDIX"/>
    <property type="match status" value="1"/>
</dbReference>
<evidence type="ECO:0000256" key="3">
    <source>
        <dbReference type="ARBA" id="ARBA00012057"/>
    </source>
</evidence>
<evidence type="ECO:0000256" key="7">
    <source>
        <dbReference type="ARBA" id="ARBA00023211"/>
    </source>
</evidence>
<evidence type="ECO:0000256" key="10">
    <source>
        <dbReference type="HAMAP-Rule" id="MF_00202"/>
    </source>
</evidence>
<dbReference type="InterPro" id="IPR056375">
    <property type="entry name" value="Idi_bact"/>
</dbReference>
<reference evidence="14" key="1">
    <citation type="submission" date="2022-06" db="EMBL/GenBank/DDBJ databases">
        <title>Rothia sp. isolated from sandalwood seedling.</title>
        <authorList>
            <person name="Tuikhar N."/>
            <person name="Kirdat K."/>
            <person name="Thorat V."/>
            <person name="Swetha P."/>
            <person name="Padma S."/>
            <person name="Sundararaj R."/>
            <person name="Yadav A."/>
        </authorList>
    </citation>
    <scope>NUCLEOTIDE SEQUENCE</scope>
    <source>
        <strain evidence="14">AR01</strain>
    </source>
</reference>
<evidence type="ECO:0000256" key="6">
    <source>
        <dbReference type="ARBA" id="ARBA00022842"/>
    </source>
</evidence>
<dbReference type="Pfam" id="PF00293">
    <property type="entry name" value="NUDIX"/>
    <property type="match status" value="1"/>
</dbReference>
<comment type="similarity">
    <text evidence="2 10">Belongs to the IPP isomerase type 1 family.</text>
</comment>
<feature type="binding site" evidence="10">
    <location>
        <position position="82"/>
    </location>
    <ligand>
        <name>Mg(2+)</name>
        <dbReference type="ChEBI" id="CHEBI:18420"/>
    </ligand>
</feature>
<gene>
    <name evidence="10 14" type="primary">idi</name>
    <name evidence="14" type="ORF">NBM05_07210</name>
</gene>
<evidence type="ECO:0000256" key="9">
    <source>
        <dbReference type="ARBA" id="ARBA00023235"/>
    </source>
</evidence>
<accession>A0A9X2KIF5</accession>
<keyword evidence="5 10" id="KW-0479">Metal-binding</keyword>
<keyword evidence="7 10" id="KW-0464">Manganese</keyword>
<comment type="subcellular location">
    <subcellularLocation>
        <location evidence="10">Cytoplasm</location>
    </subcellularLocation>
</comment>
<dbReference type="InterPro" id="IPR000086">
    <property type="entry name" value="NUDIX_hydrolase_dom"/>
</dbReference>
<keyword evidence="8 10" id="KW-0414">Isoprene biosynthesis</keyword>
<dbReference type="PANTHER" id="PTHR10885:SF0">
    <property type="entry name" value="ISOPENTENYL-DIPHOSPHATE DELTA-ISOMERASE"/>
    <property type="match status" value="1"/>
</dbReference>
<evidence type="ECO:0000256" key="2">
    <source>
        <dbReference type="ARBA" id="ARBA00007579"/>
    </source>
</evidence>
<comment type="cofactor">
    <cofactor evidence="10">
        <name>Mg(2+)</name>
        <dbReference type="ChEBI" id="CHEBI:18420"/>
    </cofactor>
    <text evidence="10">Binds 1 Mg(2+) ion per subunit. The magnesium ion binds only when substrate is bound.</text>
</comment>
<organism evidence="14 15">
    <name type="scientific">Rothia santali</name>
    <dbReference type="NCBI Taxonomy" id="2949643"/>
    <lineage>
        <taxon>Bacteria</taxon>
        <taxon>Bacillati</taxon>
        <taxon>Actinomycetota</taxon>
        <taxon>Actinomycetes</taxon>
        <taxon>Micrococcales</taxon>
        <taxon>Micrococcaceae</taxon>
        <taxon>Rothia</taxon>
    </lineage>
</organism>
<dbReference type="Gene3D" id="3.90.79.10">
    <property type="entry name" value="Nucleoside Triphosphate Pyrophosphohydrolase"/>
    <property type="match status" value="1"/>
</dbReference>
<dbReference type="GO" id="GO:0004452">
    <property type="term" value="F:isopentenyl-diphosphate delta-isomerase activity"/>
    <property type="evidence" value="ECO:0007669"/>
    <property type="project" value="UniProtKB-UniRule"/>
</dbReference>
<dbReference type="GO" id="GO:0050992">
    <property type="term" value="P:dimethylallyl diphosphate biosynthetic process"/>
    <property type="evidence" value="ECO:0007669"/>
    <property type="project" value="UniProtKB-UniRule"/>
</dbReference>
<dbReference type="HAMAP" id="MF_00202">
    <property type="entry name" value="Idi"/>
    <property type="match status" value="1"/>
</dbReference>
<evidence type="ECO:0000256" key="11">
    <source>
        <dbReference type="PIRSR" id="PIRSR018427-1"/>
    </source>
</evidence>
<evidence type="ECO:0000256" key="5">
    <source>
        <dbReference type="ARBA" id="ARBA00022723"/>
    </source>
</evidence>
<comment type="catalytic activity">
    <reaction evidence="10">
        <text>isopentenyl diphosphate = dimethylallyl diphosphate</text>
        <dbReference type="Rhea" id="RHEA:23284"/>
        <dbReference type="ChEBI" id="CHEBI:57623"/>
        <dbReference type="ChEBI" id="CHEBI:128769"/>
        <dbReference type="EC" id="5.3.3.2"/>
    </reaction>
</comment>
<keyword evidence="9 10" id="KW-0413">Isomerase</keyword>
<evidence type="ECO:0000256" key="1">
    <source>
        <dbReference type="ARBA" id="ARBA00004826"/>
    </source>
</evidence>
<keyword evidence="15" id="KW-1185">Reference proteome</keyword>
<dbReference type="NCBIfam" id="TIGR02150">
    <property type="entry name" value="IPP_isom_1"/>
    <property type="match status" value="1"/>
</dbReference>
<dbReference type="GO" id="GO:0005737">
    <property type="term" value="C:cytoplasm"/>
    <property type="evidence" value="ECO:0007669"/>
    <property type="project" value="UniProtKB-SubCell"/>
</dbReference>
<sequence>MVLLDDQDRPVGTAPKAGVHTEDTPRHLAFSCYVLDAEGRVLLTRRALGKKAWPGTWTNSLCGHPGPGEDLPAAVARRARQELGLELAEIREVVPDFSYRAVDASGIVEDEFCPVYVARAASTPEPRPAEVCEISWVPARDAVAAVRAVPAAFSPWMGWQLERRELREALAG</sequence>
<feature type="binding site" evidence="10">
    <location>
        <position position="111"/>
    </location>
    <ligand>
        <name>Mn(2+)</name>
        <dbReference type="ChEBI" id="CHEBI:29035"/>
    </ligand>
</feature>
<dbReference type="Proteomes" id="UP001139502">
    <property type="component" value="Unassembled WGS sequence"/>
</dbReference>
<feature type="binding site" evidence="10">
    <location>
        <position position="27"/>
    </location>
    <ligand>
        <name>Mn(2+)</name>
        <dbReference type="ChEBI" id="CHEBI:29035"/>
    </ligand>
</feature>
<feature type="active site" evidence="10 11">
    <location>
        <position position="62"/>
    </location>
</feature>
<evidence type="ECO:0000313" key="14">
    <source>
        <dbReference type="EMBL" id="MCP3425799.1"/>
    </source>
</evidence>
<dbReference type="NCBIfam" id="NF002995">
    <property type="entry name" value="PRK03759.1"/>
    <property type="match status" value="1"/>
</dbReference>
<feature type="domain" description="Nudix hydrolase" evidence="13">
    <location>
        <begin position="25"/>
        <end position="159"/>
    </location>
</feature>
<name>A0A9X2KIF5_9MICC</name>
<evidence type="ECO:0000256" key="12">
    <source>
        <dbReference type="SAM" id="MobiDB-lite"/>
    </source>
</evidence>
<keyword evidence="6 10" id="KW-0460">Magnesium</keyword>
<dbReference type="InterPro" id="IPR015797">
    <property type="entry name" value="NUDIX_hydrolase-like_dom_sf"/>
</dbReference>
<evidence type="ECO:0000256" key="8">
    <source>
        <dbReference type="ARBA" id="ARBA00023229"/>
    </source>
</evidence>
<comment type="cofactor">
    <cofactor evidence="10">
        <name>Mn(2+)</name>
        <dbReference type="ChEBI" id="CHEBI:29035"/>
    </cofactor>
    <text evidence="10">Binds 1 Mn(2+) ion per subunit.</text>
</comment>
<feature type="binding site" evidence="10">
    <location>
        <position position="109"/>
    </location>
    <ligand>
        <name>Mn(2+)</name>
        <dbReference type="ChEBI" id="CHEBI:29035"/>
    </ligand>
</feature>
<feature type="binding site" evidence="10">
    <location>
        <position position="64"/>
    </location>
    <ligand>
        <name>Mn(2+)</name>
        <dbReference type="ChEBI" id="CHEBI:29035"/>
    </ligand>
</feature>
<comment type="pathway">
    <text evidence="1 10">Isoprenoid biosynthesis; dimethylallyl diphosphate biosynthesis; dimethylallyl diphosphate from isopentenyl diphosphate: step 1/1.</text>
</comment>
<comment type="function">
    <text evidence="10">Catalyzes the 1,3-allylic rearrangement of the homoallylic substrate isopentenyl (IPP) to its highly electrophilic allylic isomer, dimethylallyl diphosphate (DMAPP).</text>
</comment>
<dbReference type="GO" id="GO:0008299">
    <property type="term" value="P:isoprenoid biosynthetic process"/>
    <property type="evidence" value="ECO:0007669"/>
    <property type="project" value="UniProtKB-UniRule"/>
</dbReference>
<dbReference type="GO" id="GO:0046872">
    <property type="term" value="F:metal ion binding"/>
    <property type="evidence" value="ECO:0007669"/>
    <property type="project" value="UniProtKB-KW"/>
</dbReference>
<dbReference type="EMBL" id="JANAFB010000014">
    <property type="protein sequence ID" value="MCP3425799.1"/>
    <property type="molecule type" value="Genomic_DNA"/>
</dbReference>
<evidence type="ECO:0000256" key="4">
    <source>
        <dbReference type="ARBA" id="ARBA00022490"/>
    </source>
</evidence>
<feature type="active site" evidence="10 11">
    <location>
        <position position="111"/>
    </location>
</feature>
<dbReference type="AlphaFoldDB" id="A0A9X2KIF5"/>
<dbReference type="InterPro" id="IPR011876">
    <property type="entry name" value="IsopentenylPP_isomerase_typ1"/>
</dbReference>
<proteinExistence type="inferred from homology"/>
<dbReference type="CDD" id="cd02885">
    <property type="entry name" value="NUDIX_IPP_Isomerase"/>
    <property type="match status" value="1"/>
</dbReference>
<keyword evidence="4 10" id="KW-0963">Cytoplasm</keyword>
<protein>
    <recommendedName>
        <fullName evidence="3 10">Isopentenyl-diphosphate Delta-isomerase</fullName>
        <shortName evidence="10">IPP isomerase</shortName>
        <ecNumber evidence="3 10">5.3.3.2</ecNumber>
    </recommendedName>
    <alternativeName>
        <fullName evidence="10">IPP:DMAPP isomerase</fullName>
    </alternativeName>
    <alternativeName>
        <fullName evidence="10">Isopentenyl pyrophosphate isomerase</fullName>
    </alternativeName>
</protein>
<dbReference type="PANTHER" id="PTHR10885">
    <property type="entry name" value="ISOPENTENYL-DIPHOSPHATE DELTA-ISOMERASE"/>
    <property type="match status" value="1"/>
</dbReference>